<dbReference type="PANTHER" id="PTHR30435">
    <property type="entry name" value="FLAGELLAR PROTEIN"/>
    <property type="match status" value="1"/>
</dbReference>
<feature type="domain" description="Flagellar basal body rod protein N-terminal" evidence="7">
    <location>
        <begin position="22"/>
        <end position="39"/>
    </location>
</feature>
<keyword evidence="9" id="KW-1185">Reference proteome</keyword>
<dbReference type="InterPro" id="IPR001444">
    <property type="entry name" value="Flag_bb_rod_N"/>
</dbReference>
<gene>
    <name evidence="8" type="primary">flgB</name>
    <name evidence="8" type="ORF">ACFSUF_11240</name>
</gene>
<dbReference type="Proteomes" id="UP001597541">
    <property type="component" value="Unassembled WGS sequence"/>
</dbReference>
<comment type="caution">
    <text evidence="8">The sequence shown here is derived from an EMBL/GenBank/DDBJ whole genome shotgun (WGS) entry which is preliminary data.</text>
</comment>
<protein>
    <recommendedName>
        <fullName evidence="3 6">Flagellar basal body rod protein FlgB</fullName>
    </recommendedName>
</protein>
<accession>A0ABW5PF59</accession>
<evidence type="ECO:0000259" key="7">
    <source>
        <dbReference type="Pfam" id="PF00460"/>
    </source>
</evidence>
<keyword evidence="8" id="KW-0282">Flagellum</keyword>
<comment type="similarity">
    <text evidence="2 6">Belongs to the flagella basal body rod proteins family.</text>
</comment>
<evidence type="ECO:0000256" key="4">
    <source>
        <dbReference type="ARBA" id="ARBA00023143"/>
    </source>
</evidence>
<sequence>MNLFNSRGMSSLERSLDVSMLRQKVISNNIANVDTPNFKKSEVKFEEYLQAAEDGWNPEPLAGKRTNPRHFYIGPLSSLPLPTVVTAGTTLMNNSGNNVDIDYEMTELAKNQLKYNTYIQELNHEITQYRTAIQGGK</sequence>
<comment type="subunit">
    <text evidence="6">The basal body constitutes a major portion of the flagellar organelle and consists of a number of rings mounted on a central rod.</text>
</comment>
<proteinExistence type="inferred from homology"/>
<evidence type="ECO:0000256" key="6">
    <source>
        <dbReference type="PIRNR" id="PIRNR002889"/>
    </source>
</evidence>
<evidence type="ECO:0000256" key="2">
    <source>
        <dbReference type="ARBA" id="ARBA00009677"/>
    </source>
</evidence>
<comment type="function">
    <text evidence="5 6">Structural component of flagellum, the bacterial motility apparatus. Part of the rod structure of flagellar basal body.</text>
</comment>
<dbReference type="RefSeq" id="WP_377602882.1">
    <property type="nucleotide sequence ID" value="NZ_JBHUME010000007.1"/>
</dbReference>
<name>A0ABW5PF59_9BACL</name>
<comment type="subcellular location">
    <subcellularLocation>
        <location evidence="1 6">Bacterial flagellum basal body</location>
    </subcellularLocation>
</comment>
<keyword evidence="8" id="KW-0969">Cilium</keyword>
<dbReference type="PANTHER" id="PTHR30435:SF12">
    <property type="entry name" value="FLAGELLAR BASAL BODY ROD PROTEIN FLGB"/>
    <property type="match status" value="1"/>
</dbReference>
<dbReference type="InterPro" id="IPR006300">
    <property type="entry name" value="FlgB"/>
</dbReference>
<dbReference type="PIRSF" id="PIRSF002889">
    <property type="entry name" value="Rod_FlgB"/>
    <property type="match status" value="1"/>
</dbReference>
<keyword evidence="8" id="KW-0966">Cell projection</keyword>
<keyword evidence="4 6" id="KW-0975">Bacterial flagellum</keyword>
<dbReference type="NCBIfam" id="TIGR01396">
    <property type="entry name" value="FlgB"/>
    <property type="match status" value="1"/>
</dbReference>
<evidence type="ECO:0000256" key="5">
    <source>
        <dbReference type="ARBA" id="ARBA00024934"/>
    </source>
</evidence>
<evidence type="ECO:0000313" key="9">
    <source>
        <dbReference type="Proteomes" id="UP001597541"/>
    </source>
</evidence>
<evidence type="ECO:0000256" key="1">
    <source>
        <dbReference type="ARBA" id="ARBA00004117"/>
    </source>
</evidence>
<evidence type="ECO:0000313" key="8">
    <source>
        <dbReference type="EMBL" id="MFD2612997.1"/>
    </source>
</evidence>
<organism evidence="8 9">
    <name type="scientific">Paenibacillus gansuensis</name>
    <dbReference type="NCBI Taxonomy" id="306542"/>
    <lineage>
        <taxon>Bacteria</taxon>
        <taxon>Bacillati</taxon>
        <taxon>Bacillota</taxon>
        <taxon>Bacilli</taxon>
        <taxon>Bacillales</taxon>
        <taxon>Paenibacillaceae</taxon>
        <taxon>Paenibacillus</taxon>
    </lineage>
</organism>
<reference evidence="9" key="1">
    <citation type="journal article" date="2019" name="Int. J. Syst. Evol. Microbiol.">
        <title>The Global Catalogue of Microorganisms (GCM) 10K type strain sequencing project: providing services to taxonomists for standard genome sequencing and annotation.</title>
        <authorList>
            <consortium name="The Broad Institute Genomics Platform"/>
            <consortium name="The Broad Institute Genome Sequencing Center for Infectious Disease"/>
            <person name="Wu L."/>
            <person name="Ma J."/>
        </authorList>
    </citation>
    <scope>NUCLEOTIDE SEQUENCE [LARGE SCALE GENOMIC DNA]</scope>
    <source>
        <strain evidence="9">KCTC 3950</strain>
    </source>
</reference>
<dbReference type="Pfam" id="PF00460">
    <property type="entry name" value="Flg_bb_rod"/>
    <property type="match status" value="1"/>
</dbReference>
<evidence type="ECO:0000256" key="3">
    <source>
        <dbReference type="ARBA" id="ARBA00014376"/>
    </source>
</evidence>
<dbReference type="EMBL" id="JBHUME010000007">
    <property type="protein sequence ID" value="MFD2612997.1"/>
    <property type="molecule type" value="Genomic_DNA"/>
</dbReference>